<feature type="transmembrane region" description="Helical" evidence="2">
    <location>
        <begin position="21"/>
        <end position="45"/>
    </location>
</feature>
<evidence type="ECO:0000313" key="4">
    <source>
        <dbReference type="EMBL" id="VDC29755.1"/>
    </source>
</evidence>
<protein>
    <submittedName>
        <fullName evidence="4">MgtE intracellular N domain protein</fullName>
    </submittedName>
</protein>
<feature type="coiled-coil region" evidence="1">
    <location>
        <begin position="78"/>
        <end position="140"/>
    </location>
</feature>
<keyword evidence="2" id="KW-0812">Transmembrane</keyword>
<evidence type="ECO:0000256" key="1">
    <source>
        <dbReference type="SAM" id="Coils"/>
    </source>
</evidence>
<dbReference type="Proteomes" id="UP000270468">
    <property type="component" value="Unassembled WGS sequence"/>
</dbReference>
<feature type="domain" description="Magnesium transporter MgtE intracellular" evidence="3">
    <location>
        <begin position="145"/>
        <end position="195"/>
    </location>
</feature>
<dbReference type="AlphaFoldDB" id="A0A3P5XPJ0"/>
<dbReference type="InterPro" id="IPR038076">
    <property type="entry name" value="MgtE_N_sf"/>
</dbReference>
<sequence>MAKKNKQAKELAKIKKENSPKVVQIIMLWVLIPLLFLAAVLLIIAKFADINVFDEAKELTKKLPFTSEKKEEGDGADNLVLEDSVVTLQAEIQEKEAQLFKLQKDLDTSAAEKDKLLIEQERLLDEIDKLVREKDDFKRKFSEIVSTFEKMSAKTAAPVLTKMNDAEALQLLTNMKPDTLAAILEKMSPEDAAKYTTMMTK</sequence>
<dbReference type="OrthoDB" id="1724615at2"/>
<proteinExistence type="predicted"/>
<reference evidence="4 5" key="1">
    <citation type="submission" date="2018-11" db="EMBL/GenBank/DDBJ databases">
        <authorList>
            <person name="Criscuolo A."/>
        </authorList>
    </citation>
    <scope>NUCLEOTIDE SEQUENCE [LARGE SCALE GENOMIC DNA]</scope>
    <source>
        <strain evidence="4">ATB-66</strain>
    </source>
</reference>
<dbReference type="InterPro" id="IPR006668">
    <property type="entry name" value="Mg_transptr_MgtE_intracell_dom"/>
</dbReference>
<dbReference type="RefSeq" id="WP_124070922.1">
    <property type="nucleotide sequence ID" value="NZ_CBCRXF010000001.1"/>
</dbReference>
<keyword evidence="2" id="KW-1133">Transmembrane helix</keyword>
<dbReference type="SUPFAM" id="SSF158791">
    <property type="entry name" value="MgtE N-terminal domain-like"/>
    <property type="match status" value="1"/>
</dbReference>
<name>A0A3P5XPJ0_9BACL</name>
<organism evidence="4 5">
    <name type="scientific">Filibacter tadaridae</name>
    <dbReference type="NCBI Taxonomy" id="2483811"/>
    <lineage>
        <taxon>Bacteria</taxon>
        <taxon>Bacillati</taxon>
        <taxon>Bacillota</taxon>
        <taxon>Bacilli</taxon>
        <taxon>Bacillales</taxon>
        <taxon>Caryophanaceae</taxon>
        <taxon>Filibacter</taxon>
    </lineage>
</organism>
<evidence type="ECO:0000259" key="3">
    <source>
        <dbReference type="Pfam" id="PF03448"/>
    </source>
</evidence>
<accession>A0A3P5XPJ0</accession>
<evidence type="ECO:0000256" key="2">
    <source>
        <dbReference type="SAM" id="Phobius"/>
    </source>
</evidence>
<keyword evidence="1" id="KW-0175">Coiled coil</keyword>
<keyword evidence="5" id="KW-1185">Reference proteome</keyword>
<dbReference type="Pfam" id="PF03448">
    <property type="entry name" value="MgtE_N"/>
    <property type="match status" value="1"/>
</dbReference>
<dbReference type="Gene3D" id="1.25.60.10">
    <property type="entry name" value="MgtE N-terminal domain-like"/>
    <property type="match status" value="1"/>
</dbReference>
<evidence type="ECO:0000313" key="5">
    <source>
        <dbReference type="Proteomes" id="UP000270468"/>
    </source>
</evidence>
<keyword evidence="2" id="KW-0472">Membrane</keyword>
<gene>
    <name evidence="4" type="ORF">FILTAD_02307</name>
</gene>
<dbReference type="EMBL" id="UXAV01000042">
    <property type="protein sequence ID" value="VDC29755.1"/>
    <property type="molecule type" value="Genomic_DNA"/>
</dbReference>